<feature type="transmembrane region" description="Helical" evidence="6">
    <location>
        <begin position="213"/>
        <end position="235"/>
    </location>
</feature>
<comment type="subcellular location">
    <subcellularLocation>
        <location evidence="1">Membrane</location>
    </subcellularLocation>
</comment>
<evidence type="ECO:0000259" key="7">
    <source>
        <dbReference type="PROSITE" id="PS50262"/>
    </source>
</evidence>
<accession>A0ABR1D444</accession>
<keyword evidence="3 6" id="KW-1133">Transmembrane helix</keyword>
<sequence>MTSNVSPHCLTERQMMLAVNGIERLFIGTVVPILIVFGISGNILNLTVLLTREMRTRSNVLLSCLAVADIVFLVLMLPHSLAHYRIFYYRYWFRRLYLGNKMHLLAVLNWASAAAIWLILVICLERLMGIMYPLSARRHKKSSKTAVIVTIIIVTTGVLTSYNHFTYFCLSKFFCNGSQFHAHCIRIDSERWIRNQTNPYSDFMKAVARYGPQVNACVVVIPIILVFISNAMLIYTIRRRQNQFIAQSSIKSESHLSGSQSRTEHKVTTTVCAIVTCFTITQGPSAFITFMAEYYPIKNEFMIAVTAFISTMVVLGKALNFGIIEENKQKSVDRSCSTSCKQQEIRKSHLDPESTVTGYRKASTMTGTTTLESSSSRLRSTTQSRSEHIKTRTRSQCMTERVPLREFKRGMSIL</sequence>
<evidence type="ECO:0000256" key="3">
    <source>
        <dbReference type="ARBA" id="ARBA00022989"/>
    </source>
</evidence>
<evidence type="ECO:0000256" key="6">
    <source>
        <dbReference type="SAM" id="Phobius"/>
    </source>
</evidence>
<proteinExistence type="predicted"/>
<evidence type="ECO:0000313" key="8">
    <source>
        <dbReference type="EMBL" id="KAK6744841.1"/>
    </source>
</evidence>
<keyword evidence="2 6" id="KW-0812">Transmembrane</keyword>
<dbReference type="PROSITE" id="PS50262">
    <property type="entry name" value="G_PROTEIN_RECEP_F1_2"/>
    <property type="match status" value="1"/>
</dbReference>
<dbReference type="Proteomes" id="UP001303046">
    <property type="component" value="Unassembled WGS sequence"/>
</dbReference>
<dbReference type="PANTHER" id="PTHR46895:SF3">
    <property type="entry name" value="G-PROTEIN COUPLED RECEPTOR F59B2.13-RELATED"/>
    <property type="match status" value="1"/>
</dbReference>
<feature type="transmembrane region" description="Helical" evidence="6">
    <location>
        <begin position="271"/>
        <end position="295"/>
    </location>
</feature>
<feature type="transmembrane region" description="Helical" evidence="6">
    <location>
        <begin position="60"/>
        <end position="82"/>
    </location>
</feature>
<feature type="transmembrane region" description="Helical" evidence="6">
    <location>
        <begin position="25"/>
        <end position="48"/>
    </location>
</feature>
<dbReference type="PRINTS" id="PR00237">
    <property type="entry name" value="GPCRRHODOPSN"/>
</dbReference>
<dbReference type="CDD" id="cd14978">
    <property type="entry name" value="7tmA_FMRFamide_R-like"/>
    <property type="match status" value="1"/>
</dbReference>
<feature type="transmembrane region" description="Helical" evidence="6">
    <location>
        <begin position="301"/>
        <end position="324"/>
    </location>
</feature>
<evidence type="ECO:0000256" key="1">
    <source>
        <dbReference type="ARBA" id="ARBA00004370"/>
    </source>
</evidence>
<feature type="transmembrane region" description="Helical" evidence="6">
    <location>
        <begin position="145"/>
        <end position="165"/>
    </location>
</feature>
<dbReference type="InterPro" id="IPR019427">
    <property type="entry name" value="7TM_GPCR_serpentine_rcpt_Srw"/>
</dbReference>
<evidence type="ECO:0000256" key="4">
    <source>
        <dbReference type="ARBA" id="ARBA00023136"/>
    </source>
</evidence>
<keyword evidence="9" id="KW-1185">Reference proteome</keyword>
<dbReference type="EMBL" id="JAVFWL010000003">
    <property type="protein sequence ID" value="KAK6744841.1"/>
    <property type="molecule type" value="Genomic_DNA"/>
</dbReference>
<feature type="region of interest" description="Disordered" evidence="5">
    <location>
        <begin position="364"/>
        <end position="395"/>
    </location>
</feature>
<dbReference type="InterPro" id="IPR000276">
    <property type="entry name" value="GPCR_Rhodpsn"/>
</dbReference>
<organism evidence="8 9">
    <name type="scientific">Necator americanus</name>
    <name type="common">Human hookworm</name>
    <dbReference type="NCBI Taxonomy" id="51031"/>
    <lineage>
        <taxon>Eukaryota</taxon>
        <taxon>Metazoa</taxon>
        <taxon>Ecdysozoa</taxon>
        <taxon>Nematoda</taxon>
        <taxon>Chromadorea</taxon>
        <taxon>Rhabditida</taxon>
        <taxon>Rhabditina</taxon>
        <taxon>Rhabditomorpha</taxon>
        <taxon>Strongyloidea</taxon>
        <taxon>Ancylostomatidae</taxon>
        <taxon>Bunostominae</taxon>
        <taxon>Necator</taxon>
    </lineage>
</organism>
<comment type="caution">
    <text evidence="8">The sequence shown here is derived from an EMBL/GenBank/DDBJ whole genome shotgun (WGS) entry which is preliminary data.</text>
</comment>
<dbReference type="Pfam" id="PF10324">
    <property type="entry name" value="7TM_GPCR_Srw"/>
    <property type="match status" value="1"/>
</dbReference>
<name>A0ABR1D444_NECAM</name>
<dbReference type="Gene3D" id="1.20.1070.10">
    <property type="entry name" value="Rhodopsin 7-helix transmembrane proteins"/>
    <property type="match status" value="1"/>
</dbReference>
<gene>
    <name evidence="8" type="primary">Necator_chrIII.g12279</name>
    <name evidence="8" type="ORF">RB195_011513</name>
</gene>
<evidence type="ECO:0000313" key="9">
    <source>
        <dbReference type="Proteomes" id="UP001303046"/>
    </source>
</evidence>
<feature type="domain" description="G-protein coupled receptors family 1 profile" evidence="7">
    <location>
        <begin position="41"/>
        <end position="324"/>
    </location>
</feature>
<evidence type="ECO:0000256" key="2">
    <source>
        <dbReference type="ARBA" id="ARBA00022692"/>
    </source>
</evidence>
<feature type="transmembrane region" description="Helical" evidence="6">
    <location>
        <begin position="102"/>
        <end position="124"/>
    </location>
</feature>
<evidence type="ECO:0000256" key="5">
    <source>
        <dbReference type="SAM" id="MobiDB-lite"/>
    </source>
</evidence>
<dbReference type="PANTHER" id="PTHR46895">
    <property type="entry name" value="PROTEIN CBG20548-RELATED"/>
    <property type="match status" value="1"/>
</dbReference>
<dbReference type="SUPFAM" id="SSF81321">
    <property type="entry name" value="Family A G protein-coupled receptor-like"/>
    <property type="match status" value="1"/>
</dbReference>
<dbReference type="InterPro" id="IPR017452">
    <property type="entry name" value="GPCR_Rhodpsn_7TM"/>
</dbReference>
<protein>
    <recommendedName>
        <fullName evidence="7">G-protein coupled receptors family 1 profile domain-containing protein</fullName>
    </recommendedName>
</protein>
<keyword evidence="4 6" id="KW-0472">Membrane</keyword>
<reference evidence="8 9" key="1">
    <citation type="submission" date="2023-08" db="EMBL/GenBank/DDBJ databases">
        <title>A Necator americanus chromosomal reference genome.</title>
        <authorList>
            <person name="Ilik V."/>
            <person name="Petrzelkova K.J."/>
            <person name="Pardy F."/>
            <person name="Fuh T."/>
            <person name="Niatou-Singa F.S."/>
            <person name="Gouil Q."/>
            <person name="Baker L."/>
            <person name="Ritchie M.E."/>
            <person name="Jex A.R."/>
            <person name="Gazzola D."/>
            <person name="Li H."/>
            <person name="Toshio Fujiwara R."/>
            <person name="Zhan B."/>
            <person name="Aroian R.V."/>
            <person name="Pafco B."/>
            <person name="Schwarz E.M."/>
        </authorList>
    </citation>
    <scope>NUCLEOTIDE SEQUENCE [LARGE SCALE GENOMIC DNA]</scope>
    <source>
        <strain evidence="8 9">Aroian</strain>
        <tissue evidence="8">Whole animal</tissue>
    </source>
</reference>
<feature type="compositionally biased region" description="Low complexity" evidence="5">
    <location>
        <begin position="364"/>
        <end position="384"/>
    </location>
</feature>